<dbReference type="Gramene" id="Pp3c12_25610V3.6">
    <property type="protein sequence ID" value="Pp3c12_25610V3.6"/>
    <property type="gene ID" value="Pp3c12_25610"/>
</dbReference>
<keyword evidence="6" id="KW-0443">Lipid metabolism</keyword>
<dbReference type="InParanoid" id="A0A7I4AHU0"/>
<sequence>MTSRVWHCSTKFKMEYSRRCAVVFTLTVLLIASEAMAQTKRLAPAYFIFGDSLSDPGNNNYLRTLSRADAPPNGIDFPNGKATGRYCNGRTATDILGQSIGIPDFIPPYMAPETKGPAILNGVNYASGAAGILPSSGYLFISRISLDQQLQDFANTKTQIVAQIGEEATTELLSKSLFYFNLGSNDFLDNYFIPGSPFSRNMTVTQYTDMVLDKYKGQLSQIYSMGGRKVAIASLGPIGCCPFQLTLALRRNGICDEKANEDAIYFNKGILRIVDELNANLPGSDYIYLDVYRAVGEIIASPRDYGFTVKDIGCCGRGPQYRGLVPCLPNMTFCPNRFDYVFWDPYHPTEKTNILISQRFFGSGYTYPKNIPQLLGA</sequence>
<keyword evidence="5" id="KW-0378">Hydrolase</keyword>
<keyword evidence="3" id="KW-0964">Secreted</keyword>
<proteinExistence type="inferred from homology"/>
<keyword evidence="8" id="KW-1185">Reference proteome</keyword>
<dbReference type="InterPro" id="IPR001087">
    <property type="entry name" value="GDSL"/>
</dbReference>
<dbReference type="GO" id="GO:0005576">
    <property type="term" value="C:extracellular region"/>
    <property type="evidence" value="ECO:0007669"/>
    <property type="project" value="UniProtKB-SubCell"/>
</dbReference>
<evidence type="ECO:0000256" key="1">
    <source>
        <dbReference type="ARBA" id="ARBA00004613"/>
    </source>
</evidence>
<dbReference type="FunCoup" id="A0A7I4AHU0">
    <property type="interactions" value="200"/>
</dbReference>
<evidence type="ECO:0000256" key="4">
    <source>
        <dbReference type="ARBA" id="ARBA00022729"/>
    </source>
</evidence>
<evidence type="ECO:0000256" key="3">
    <source>
        <dbReference type="ARBA" id="ARBA00022525"/>
    </source>
</evidence>
<dbReference type="PANTHER" id="PTHR45650">
    <property type="entry name" value="GDSL-LIKE LIPASE/ACYLHYDROLASE-RELATED"/>
    <property type="match status" value="1"/>
</dbReference>
<dbReference type="GO" id="GO:0016788">
    <property type="term" value="F:hydrolase activity, acting on ester bonds"/>
    <property type="evidence" value="ECO:0007669"/>
    <property type="project" value="InterPro"/>
</dbReference>
<name>A0A7I4AHU0_PHYPA</name>
<accession>A0A7I4AHU0</accession>
<dbReference type="InterPro" id="IPR036514">
    <property type="entry name" value="SGNH_hydro_sf"/>
</dbReference>
<evidence type="ECO:0000313" key="7">
    <source>
        <dbReference type="EnsemblPlants" id="Pp3c12_25610V3.6"/>
    </source>
</evidence>
<gene>
    <name evidence="7" type="primary">LOC112289332</name>
</gene>
<reference evidence="7 8" key="2">
    <citation type="journal article" date="2018" name="Plant J.">
        <title>The Physcomitrella patens chromosome-scale assembly reveals moss genome structure and evolution.</title>
        <authorList>
            <person name="Lang D."/>
            <person name="Ullrich K.K."/>
            <person name="Murat F."/>
            <person name="Fuchs J."/>
            <person name="Jenkins J."/>
            <person name="Haas F.B."/>
            <person name="Piednoel M."/>
            <person name="Gundlach H."/>
            <person name="Van Bel M."/>
            <person name="Meyberg R."/>
            <person name="Vives C."/>
            <person name="Morata J."/>
            <person name="Symeonidi A."/>
            <person name="Hiss M."/>
            <person name="Muchero W."/>
            <person name="Kamisugi Y."/>
            <person name="Saleh O."/>
            <person name="Blanc G."/>
            <person name="Decker E.L."/>
            <person name="van Gessel N."/>
            <person name="Grimwood J."/>
            <person name="Hayes R.D."/>
            <person name="Graham S.W."/>
            <person name="Gunter L.E."/>
            <person name="McDaniel S.F."/>
            <person name="Hoernstein S.N.W."/>
            <person name="Larsson A."/>
            <person name="Li F.W."/>
            <person name="Perroud P.F."/>
            <person name="Phillips J."/>
            <person name="Ranjan P."/>
            <person name="Rokshar D.S."/>
            <person name="Rothfels C.J."/>
            <person name="Schneider L."/>
            <person name="Shu S."/>
            <person name="Stevenson D.W."/>
            <person name="Thummler F."/>
            <person name="Tillich M."/>
            <person name="Villarreal Aguilar J.C."/>
            <person name="Widiez T."/>
            <person name="Wong G.K."/>
            <person name="Wymore A."/>
            <person name="Zhang Y."/>
            <person name="Zimmer A.D."/>
            <person name="Quatrano R.S."/>
            <person name="Mayer K.F.X."/>
            <person name="Goodstein D."/>
            <person name="Casacuberta J.M."/>
            <person name="Vandepoele K."/>
            <person name="Reski R."/>
            <person name="Cuming A.C."/>
            <person name="Tuskan G.A."/>
            <person name="Maumus F."/>
            <person name="Salse J."/>
            <person name="Schmutz J."/>
            <person name="Rensing S.A."/>
        </authorList>
    </citation>
    <scope>NUCLEOTIDE SEQUENCE [LARGE SCALE GENOMIC DNA]</scope>
    <source>
        <strain evidence="7 8">cv. Gransden 2004</strain>
    </source>
</reference>
<dbReference type="EnsemblPlants" id="Pp3c12_25610V3.6">
    <property type="protein sequence ID" value="Pp3c12_25610V3.6"/>
    <property type="gene ID" value="Pp3c12_25610"/>
</dbReference>
<dbReference type="SUPFAM" id="SSF52266">
    <property type="entry name" value="SGNH hydrolase"/>
    <property type="match status" value="1"/>
</dbReference>
<comment type="subcellular location">
    <subcellularLocation>
        <location evidence="1">Secreted</location>
    </subcellularLocation>
</comment>
<evidence type="ECO:0000256" key="6">
    <source>
        <dbReference type="ARBA" id="ARBA00022963"/>
    </source>
</evidence>
<keyword evidence="6" id="KW-0442">Lipid degradation</keyword>
<comment type="similarity">
    <text evidence="2">Belongs to the 'GDSL' lipolytic enzyme family.</text>
</comment>
<organism evidence="7 8">
    <name type="scientific">Physcomitrium patens</name>
    <name type="common">Spreading-leaved earth moss</name>
    <name type="synonym">Physcomitrella patens</name>
    <dbReference type="NCBI Taxonomy" id="3218"/>
    <lineage>
        <taxon>Eukaryota</taxon>
        <taxon>Viridiplantae</taxon>
        <taxon>Streptophyta</taxon>
        <taxon>Embryophyta</taxon>
        <taxon>Bryophyta</taxon>
        <taxon>Bryophytina</taxon>
        <taxon>Bryopsida</taxon>
        <taxon>Funariidae</taxon>
        <taxon>Funariales</taxon>
        <taxon>Funariaceae</taxon>
        <taxon>Physcomitrium</taxon>
    </lineage>
</organism>
<evidence type="ECO:0000313" key="8">
    <source>
        <dbReference type="Proteomes" id="UP000006727"/>
    </source>
</evidence>
<dbReference type="EMBL" id="ABEU02000012">
    <property type="status" value="NOT_ANNOTATED_CDS"/>
    <property type="molecule type" value="Genomic_DNA"/>
</dbReference>
<reference evidence="7 8" key="1">
    <citation type="journal article" date="2008" name="Science">
        <title>The Physcomitrella genome reveals evolutionary insights into the conquest of land by plants.</title>
        <authorList>
            <person name="Rensing S."/>
            <person name="Lang D."/>
            <person name="Zimmer A."/>
            <person name="Terry A."/>
            <person name="Salamov A."/>
            <person name="Shapiro H."/>
            <person name="Nishiyama T."/>
            <person name="Perroud P.-F."/>
            <person name="Lindquist E."/>
            <person name="Kamisugi Y."/>
            <person name="Tanahashi T."/>
            <person name="Sakakibara K."/>
            <person name="Fujita T."/>
            <person name="Oishi K."/>
            <person name="Shin-I T."/>
            <person name="Kuroki Y."/>
            <person name="Toyoda A."/>
            <person name="Suzuki Y."/>
            <person name="Hashimoto A."/>
            <person name="Yamaguchi K."/>
            <person name="Sugano A."/>
            <person name="Kohara Y."/>
            <person name="Fujiyama A."/>
            <person name="Anterola A."/>
            <person name="Aoki S."/>
            <person name="Ashton N."/>
            <person name="Barbazuk W.B."/>
            <person name="Barker E."/>
            <person name="Bennetzen J."/>
            <person name="Bezanilla M."/>
            <person name="Blankenship R."/>
            <person name="Cho S.H."/>
            <person name="Dutcher S."/>
            <person name="Estelle M."/>
            <person name="Fawcett J.A."/>
            <person name="Gundlach H."/>
            <person name="Hanada K."/>
            <person name="Heyl A."/>
            <person name="Hicks K.A."/>
            <person name="Hugh J."/>
            <person name="Lohr M."/>
            <person name="Mayer K."/>
            <person name="Melkozernov A."/>
            <person name="Murata T."/>
            <person name="Nelson D."/>
            <person name="Pils B."/>
            <person name="Prigge M."/>
            <person name="Reiss B."/>
            <person name="Renner T."/>
            <person name="Rombauts S."/>
            <person name="Rushton P."/>
            <person name="Sanderfoot A."/>
            <person name="Schween G."/>
            <person name="Shiu S.-H."/>
            <person name="Stueber K."/>
            <person name="Theodoulou F.L."/>
            <person name="Tu H."/>
            <person name="Van de Peer Y."/>
            <person name="Verrier P.J."/>
            <person name="Waters E."/>
            <person name="Wood A."/>
            <person name="Yang L."/>
            <person name="Cove D."/>
            <person name="Cuming A."/>
            <person name="Hasebe M."/>
            <person name="Lucas S."/>
            <person name="Mishler D.B."/>
            <person name="Reski R."/>
            <person name="Grigoriev I."/>
            <person name="Quatrano R.S."/>
            <person name="Boore J.L."/>
        </authorList>
    </citation>
    <scope>NUCLEOTIDE SEQUENCE [LARGE SCALE GENOMIC DNA]</scope>
    <source>
        <strain evidence="7 8">cv. Gransden 2004</strain>
    </source>
</reference>
<protein>
    <submittedName>
        <fullName evidence="7">Uncharacterized protein</fullName>
    </submittedName>
</protein>
<dbReference type="Proteomes" id="UP000006727">
    <property type="component" value="Chromosome 12"/>
</dbReference>
<dbReference type="InterPro" id="IPR035669">
    <property type="entry name" value="SGNH_plant_lipase-like"/>
</dbReference>
<keyword evidence="4" id="KW-0732">Signal</keyword>
<dbReference type="GO" id="GO:0016042">
    <property type="term" value="P:lipid catabolic process"/>
    <property type="evidence" value="ECO:0007669"/>
    <property type="project" value="UniProtKB-KW"/>
</dbReference>
<evidence type="ECO:0000256" key="2">
    <source>
        <dbReference type="ARBA" id="ARBA00008668"/>
    </source>
</evidence>
<reference evidence="7" key="3">
    <citation type="submission" date="2020-12" db="UniProtKB">
        <authorList>
            <consortium name="EnsemblPlants"/>
        </authorList>
    </citation>
    <scope>IDENTIFICATION</scope>
</reference>
<dbReference type="InterPro" id="IPR051238">
    <property type="entry name" value="GDSL_esterase/lipase"/>
</dbReference>
<dbReference type="Gene3D" id="3.40.50.1110">
    <property type="entry name" value="SGNH hydrolase"/>
    <property type="match status" value="1"/>
</dbReference>
<dbReference type="AlphaFoldDB" id="A0A7I4AHU0"/>
<dbReference type="Pfam" id="PF00657">
    <property type="entry name" value="Lipase_GDSL"/>
    <property type="match status" value="1"/>
</dbReference>
<dbReference type="CDD" id="cd01837">
    <property type="entry name" value="SGNH_plant_lipase_like"/>
    <property type="match status" value="1"/>
</dbReference>
<evidence type="ECO:0000256" key="5">
    <source>
        <dbReference type="ARBA" id="ARBA00022801"/>
    </source>
</evidence>